<dbReference type="Pfam" id="PF17899">
    <property type="entry name" value="Peptidase_M61_N"/>
    <property type="match status" value="1"/>
</dbReference>
<dbReference type="SUPFAM" id="SSF50156">
    <property type="entry name" value="PDZ domain-like"/>
    <property type="match status" value="1"/>
</dbReference>
<dbReference type="RefSeq" id="WP_194020587.1">
    <property type="nucleotide sequence ID" value="NZ_JADEVV010000051.1"/>
</dbReference>
<accession>A0ABR9VUX4</accession>
<proteinExistence type="predicted"/>
<organism evidence="2 3">
    <name type="scientific">Synechocystis salina LEGE 00031</name>
    <dbReference type="NCBI Taxonomy" id="1828736"/>
    <lineage>
        <taxon>Bacteria</taxon>
        <taxon>Bacillati</taxon>
        <taxon>Cyanobacteriota</taxon>
        <taxon>Cyanophyceae</taxon>
        <taxon>Synechococcales</taxon>
        <taxon>Merismopediaceae</taxon>
        <taxon>Synechocystis</taxon>
    </lineage>
</organism>
<dbReference type="Pfam" id="PF05299">
    <property type="entry name" value="Peptidase_M61"/>
    <property type="match status" value="1"/>
</dbReference>
<dbReference type="InterPro" id="IPR007963">
    <property type="entry name" value="Peptidase_M61_catalytic"/>
</dbReference>
<dbReference type="Pfam" id="PF13180">
    <property type="entry name" value="PDZ_2"/>
    <property type="match status" value="1"/>
</dbReference>
<dbReference type="Gene3D" id="2.30.42.10">
    <property type="match status" value="1"/>
</dbReference>
<name>A0ABR9VUX4_9SYNC</name>
<comment type="caution">
    <text evidence="2">The sequence shown here is derived from an EMBL/GenBank/DDBJ whole genome shotgun (WGS) entry which is preliminary data.</text>
</comment>
<dbReference type="InterPro" id="IPR024191">
    <property type="entry name" value="Peptidase_M61"/>
</dbReference>
<dbReference type="Proteomes" id="UP000658720">
    <property type="component" value="Unassembled WGS sequence"/>
</dbReference>
<dbReference type="InterPro" id="IPR001478">
    <property type="entry name" value="PDZ"/>
</dbReference>
<dbReference type="Gene3D" id="1.10.390.10">
    <property type="entry name" value="Neutral Protease Domain 2"/>
    <property type="match status" value="1"/>
</dbReference>
<keyword evidence="3" id="KW-1185">Reference proteome</keyword>
<dbReference type="InterPro" id="IPR040756">
    <property type="entry name" value="Peptidase_M61_N"/>
</dbReference>
<evidence type="ECO:0000259" key="1">
    <source>
        <dbReference type="SMART" id="SM00228"/>
    </source>
</evidence>
<dbReference type="InterPro" id="IPR036034">
    <property type="entry name" value="PDZ_sf"/>
</dbReference>
<evidence type="ECO:0000313" key="3">
    <source>
        <dbReference type="Proteomes" id="UP000658720"/>
    </source>
</evidence>
<dbReference type="SMART" id="SM00228">
    <property type="entry name" value="PDZ"/>
    <property type="match status" value="1"/>
</dbReference>
<sequence length="584" mass="66722">MIPASLRLHYQVAMPTPQTHYFSVDFHIQGFTASVLELKFPVWTPGSYLVREYERHLQDFQARSLTGGEYLEHQKLGKAHWAIACGEEENIAISYRIYADELTVRTNHLDYSHGFFTGAALFFYLPGHTDVPLTLTVVPPEPTWAIATALPCKATDLTTGAKTFHAQNFDTLVDSPVEVGIHQDYAFEVQGKEHHFVVWGESNLDGEQLVKDTQKIIAAEVDLFGTLPYDHYWFLLHTSNQGYGGLEHKDSCVLNYDRFGFRDPEKYQRFLQLVAHEFFHLWNIKRIRPQALEQFDYDQENYTPSLWFSEGTTSYYDLLIPLRAGLYDRQTYLKNLGKEITRYLTTPGRLVQPLAESSFDAWIKLYRRDANGDNSQMSYYLKGELVTLMLDLLIRERHQNQRSFDDVLQTMWYVFGREEIGFTPAQLQAVITKVADTDLTEFFHTYLHTTAELPLNDYLQPFGLCIKPVQEDLPPYLGIKVKSEAGQEKITFVAAHSPAAMAGISPQDLLLAINGVRVGAEQLSLRLKDYQANDMIQLTVFHQDLLRTVDVVLASPQANRYEVVPIADPSDSQLQNLAGWLGES</sequence>
<gene>
    <name evidence="2" type="ORF">IQ217_15170</name>
</gene>
<dbReference type="InterPro" id="IPR027268">
    <property type="entry name" value="Peptidase_M4/M1_CTD_sf"/>
</dbReference>
<dbReference type="SUPFAM" id="SSF55486">
    <property type="entry name" value="Metalloproteases ('zincins'), catalytic domain"/>
    <property type="match status" value="1"/>
</dbReference>
<dbReference type="EMBL" id="JADEVV010000051">
    <property type="protein sequence ID" value="MBE9255155.1"/>
    <property type="molecule type" value="Genomic_DNA"/>
</dbReference>
<evidence type="ECO:0000313" key="2">
    <source>
        <dbReference type="EMBL" id="MBE9255155.1"/>
    </source>
</evidence>
<dbReference type="PIRSF" id="PIRSF016493">
    <property type="entry name" value="Glycyl_aminpptds"/>
    <property type="match status" value="1"/>
</dbReference>
<protein>
    <submittedName>
        <fullName evidence="2">M61 family metallopeptidase</fullName>
    </submittedName>
</protein>
<dbReference type="Gene3D" id="2.60.40.3650">
    <property type="match status" value="1"/>
</dbReference>
<feature type="domain" description="PDZ" evidence="1">
    <location>
        <begin position="475"/>
        <end position="544"/>
    </location>
</feature>
<reference evidence="2 3" key="1">
    <citation type="submission" date="2020-10" db="EMBL/GenBank/DDBJ databases">
        <authorList>
            <person name="Castelo-Branco R."/>
            <person name="Eusebio N."/>
            <person name="Adriana R."/>
            <person name="Vieira A."/>
            <person name="Brugerolle De Fraissinette N."/>
            <person name="Rezende De Castro R."/>
            <person name="Schneider M.P."/>
            <person name="Vasconcelos V."/>
            <person name="Leao P.N."/>
        </authorList>
    </citation>
    <scope>NUCLEOTIDE SEQUENCE [LARGE SCALE GENOMIC DNA]</scope>
    <source>
        <strain evidence="2 3">LEGE 00031</strain>
    </source>
</reference>